<comment type="caution">
    <text evidence="3">The sequence shown here is derived from an EMBL/GenBank/DDBJ whole genome shotgun (WGS) entry which is preliminary data.</text>
</comment>
<evidence type="ECO:0008006" key="5">
    <source>
        <dbReference type="Google" id="ProtNLM"/>
    </source>
</evidence>
<proteinExistence type="predicted"/>
<dbReference type="PANTHER" id="PTHR12526">
    <property type="entry name" value="GLYCOSYLTRANSFERASE"/>
    <property type="match status" value="1"/>
</dbReference>
<dbReference type="InterPro" id="IPR028098">
    <property type="entry name" value="Glyco_trans_4-like_N"/>
</dbReference>
<dbReference type="AlphaFoldDB" id="A0A1F7VGM9"/>
<dbReference type="Pfam" id="PF00534">
    <property type="entry name" value="Glycos_transf_1"/>
    <property type="match status" value="1"/>
</dbReference>
<sequence>MKVALVHDYLSQDGGAERVLLALQTMWPDAPTYVWFYNKENFSGAFEGKDIRTSFIQKLPFGKTHYQWYLPFLPMATERHDLSDFDVVISSASSFAKGIITRPDTLHICYCHTPTRYLWTDTHEYVESLPYNTLIKKLVIPPVVSRLRLWDQLSTTRVDHFVANSHTVAARIWKYYRRESTVIYPPVALDYFSIAPAVENYFVTGGRLVPYKKMDLVIRVFNRLKWPLKIFGTGPELARLREMARPNIEFLGKISDQEKARVMARAQAFIHPQIEDFGITPIESMAAGRPVIALAKGGALETVVPNETGIFFHRQTWEDLLDTVLHFDSSAFDPFVIKKHALQFGATAFEEKMRRFVEDRYTEFKQGLHQPALFEKENG</sequence>
<reference evidence="3 4" key="1">
    <citation type="journal article" date="2016" name="Nat. Commun.">
        <title>Thousands of microbial genomes shed light on interconnected biogeochemical processes in an aquifer system.</title>
        <authorList>
            <person name="Anantharaman K."/>
            <person name="Brown C.T."/>
            <person name="Hug L.A."/>
            <person name="Sharon I."/>
            <person name="Castelle C.J."/>
            <person name="Probst A.J."/>
            <person name="Thomas B.C."/>
            <person name="Singh A."/>
            <person name="Wilkins M.J."/>
            <person name="Karaoz U."/>
            <person name="Brodie E.L."/>
            <person name="Williams K.H."/>
            <person name="Hubbard S.S."/>
            <person name="Banfield J.F."/>
        </authorList>
    </citation>
    <scope>NUCLEOTIDE SEQUENCE [LARGE SCALE GENOMIC DNA]</scope>
</reference>
<dbReference type="Gene3D" id="3.40.50.2000">
    <property type="entry name" value="Glycogen Phosphorylase B"/>
    <property type="match status" value="2"/>
</dbReference>
<dbReference type="Proteomes" id="UP000176678">
    <property type="component" value="Unassembled WGS sequence"/>
</dbReference>
<dbReference type="Pfam" id="PF13439">
    <property type="entry name" value="Glyco_transf_4"/>
    <property type="match status" value="1"/>
</dbReference>
<name>A0A1F7VGM9_9BACT</name>
<dbReference type="EMBL" id="MGES01000008">
    <property type="protein sequence ID" value="OGL89298.1"/>
    <property type="molecule type" value="Genomic_DNA"/>
</dbReference>
<feature type="domain" description="Glycosyltransferase subfamily 4-like N-terminal" evidence="2">
    <location>
        <begin position="14"/>
        <end position="190"/>
    </location>
</feature>
<dbReference type="STRING" id="1802410.A3H75_01590"/>
<evidence type="ECO:0000259" key="2">
    <source>
        <dbReference type="Pfam" id="PF13439"/>
    </source>
</evidence>
<feature type="domain" description="Glycosyl transferase family 1" evidence="1">
    <location>
        <begin position="199"/>
        <end position="324"/>
    </location>
</feature>
<dbReference type="PANTHER" id="PTHR12526:SF584">
    <property type="entry name" value="GLYCOSYLTRANSFERASE"/>
    <property type="match status" value="1"/>
</dbReference>
<gene>
    <name evidence="3" type="ORF">A3H75_01590</name>
</gene>
<organism evidence="3 4">
    <name type="scientific">Candidatus Uhrbacteria bacterium RIFCSPLOWO2_02_FULL_51_9</name>
    <dbReference type="NCBI Taxonomy" id="1802410"/>
    <lineage>
        <taxon>Bacteria</taxon>
        <taxon>Candidatus Uhriibacteriota</taxon>
    </lineage>
</organism>
<accession>A0A1F7VGM9</accession>
<dbReference type="InterPro" id="IPR001296">
    <property type="entry name" value="Glyco_trans_1"/>
</dbReference>
<protein>
    <recommendedName>
        <fullName evidence="5">Glycosyl transferase family 1 domain-containing protein</fullName>
    </recommendedName>
</protein>
<evidence type="ECO:0000259" key="1">
    <source>
        <dbReference type="Pfam" id="PF00534"/>
    </source>
</evidence>
<dbReference type="GO" id="GO:0016757">
    <property type="term" value="F:glycosyltransferase activity"/>
    <property type="evidence" value="ECO:0007669"/>
    <property type="project" value="InterPro"/>
</dbReference>
<dbReference type="SUPFAM" id="SSF53756">
    <property type="entry name" value="UDP-Glycosyltransferase/glycogen phosphorylase"/>
    <property type="match status" value="1"/>
</dbReference>
<evidence type="ECO:0000313" key="3">
    <source>
        <dbReference type="EMBL" id="OGL89298.1"/>
    </source>
</evidence>
<evidence type="ECO:0000313" key="4">
    <source>
        <dbReference type="Proteomes" id="UP000176678"/>
    </source>
</evidence>